<geneLocation type="plasmid" evidence="14 15">
    <name>unnamed01</name>
</geneLocation>
<protein>
    <recommendedName>
        <fullName evidence="3 10">Catalase</fullName>
        <ecNumber evidence="3 10">1.11.1.6</ecNumber>
    </recommendedName>
</protein>
<dbReference type="InterPro" id="IPR024712">
    <property type="entry name" value="Catalase_clade2"/>
</dbReference>
<dbReference type="InterPro" id="IPR011614">
    <property type="entry name" value="Catalase_core"/>
</dbReference>
<comment type="function">
    <text evidence="10">Decomposes hydrogen peroxide into water and oxygen; serves to protect cells from the toxic effects of hydrogen peroxide.</text>
</comment>
<dbReference type="InterPro" id="IPR018028">
    <property type="entry name" value="Catalase"/>
</dbReference>
<dbReference type="InterPro" id="IPR029062">
    <property type="entry name" value="Class_I_gatase-like"/>
</dbReference>
<comment type="catalytic activity">
    <reaction evidence="10 11">
        <text>2 H2O2 = O2 + 2 H2O</text>
        <dbReference type="Rhea" id="RHEA:20309"/>
        <dbReference type="ChEBI" id="CHEBI:15377"/>
        <dbReference type="ChEBI" id="CHEBI:15379"/>
        <dbReference type="ChEBI" id="CHEBI:16240"/>
        <dbReference type="EC" id="1.11.1.6"/>
    </reaction>
</comment>
<dbReference type="CDD" id="cd03132">
    <property type="entry name" value="GATase1_catalase"/>
    <property type="match status" value="1"/>
</dbReference>
<keyword evidence="9 10" id="KW-0376">Hydrogen peroxide</keyword>
<evidence type="ECO:0000256" key="12">
    <source>
        <dbReference type="SAM" id="MobiDB-lite"/>
    </source>
</evidence>
<dbReference type="InterPro" id="IPR002226">
    <property type="entry name" value="Catalase_haem_BS"/>
</dbReference>
<evidence type="ECO:0000256" key="5">
    <source>
        <dbReference type="ARBA" id="ARBA00022617"/>
    </source>
</evidence>
<dbReference type="InterPro" id="IPR043156">
    <property type="entry name" value="Catalase_clade2_helical"/>
</dbReference>
<dbReference type="GO" id="GO:0004096">
    <property type="term" value="F:catalase activity"/>
    <property type="evidence" value="ECO:0007669"/>
    <property type="project" value="UniProtKB-EC"/>
</dbReference>
<dbReference type="EC" id="1.11.1.6" evidence="3 10"/>
<dbReference type="Gene3D" id="2.40.180.10">
    <property type="entry name" value="Catalase core domain"/>
    <property type="match status" value="1"/>
</dbReference>
<dbReference type="SUPFAM" id="SSF52317">
    <property type="entry name" value="Class I glutamine amidotransferase-like"/>
    <property type="match status" value="1"/>
</dbReference>
<evidence type="ECO:0000256" key="1">
    <source>
        <dbReference type="ARBA" id="ARBA00001971"/>
    </source>
</evidence>
<dbReference type="Proteomes" id="UP001326567">
    <property type="component" value="Plasmid unnamed01"/>
</dbReference>
<keyword evidence="14" id="KW-0614">Plasmid</keyword>
<keyword evidence="8 10" id="KW-0408">Iron</keyword>
<name>A0ABZ0V531_9RHOB</name>
<feature type="domain" description="Catalase core" evidence="13">
    <location>
        <begin position="24"/>
        <end position="412"/>
    </location>
</feature>
<dbReference type="Pfam" id="PF18011">
    <property type="entry name" value="Catalase_C"/>
    <property type="match status" value="1"/>
</dbReference>
<dbReference type="Pfam" id="PF06628">
    <property type="entry name" value="Catalase-rel"/>
    <property type="match status" value="1"/>
</dbReference>
<sequence length="687" mass="77246">MTDKELGKGGEPRQQTTDREKTMTTAQGGPIADDQNSLKAGPRGPVLMEDHVFREKMFHFDHERIPERVVHARGYGVHGHFELKEAIPELSCADIFQRVGEKTPTFTRFSTVAGNKGSFDLARDVRGFATKFYTQEGNWDLVGNNIPVFFIQDAIKFPDLIHSVKPAPDRGFPQAQSAHDNFWDFVSLSPEAIHMTLWQMSDRAIPRSFRFMEGFGVHTFRLVNAEGKSHYVKFHWKPKQGLQSVVWNEALKINGADPDFHRRDMWDAIDAGDYPQWDLGIQVFDDEFADNFEFDILDATKIIPEEQVPVRIIGTLTLDANVDNFFAETEQVAFCTQNIVRGIDHTNDPLLQGRNFSYLDTQLKRLGGPNFTHIPINAPKCPFHHFQQDGHMAMHNPKGRVNYEPNSWGEDGGPRENPEIGFQSYPAEVEGTKQRVRSETFADHYSQARQFYISQTEIEQQHIAAAYTFELSKCQEERIRLRMLSHLMNVHDDLAKQVAEGLGVTEMPEPAKPAREPITDLPPSDALSILKNAPNSFAGRKLGLFLTEGADASVVQALEKAFADEGAMVAIVTPHIQGVTLSDGSTREADEKIDGGPSVVFDAVALVFGEEKADKIAKNKPAQDFVSDAFAHNKFIAWTTAADPLLNAAGIEKDEGTMEVSADDADAFLQTCRKLRFWQREEKLNWE</sequence>
<evidence type="ECO:0000256" key="3">
    <source>
        <dbReference type="ARBA" id="ARBA00012314"/>
    </source>
</evidence>
<evidence type="ECO:0000256" key="6">
    <source>
        <dbReference type="ARBA" id="ARBA00022723"/>
    </source>
</evidence>
<dbReference type="InterPro" id="IPR020835">
    <property type="entry name" value="Catalase_sf"/>
</dbReference>
<dbReference type="PROSITE" id="PS00437">
    <property type="entry name" value="CATALASE_1"/>
    <property type="match status" value="1"/>
</dbReference>
<dbReference type="SUPFAM" id="SSF56634">
    <property type="entry name" value="Heme-dependent catalase-like"/>
    <property type="match status" value="1"/>
</dbReference>
<evidence type="ECO:0000259" key="13">
    <source>
        <dbReference type="SMART" id="SM01060"/>
    </source>
</evidence>
<dbReference type="Pfam" id="PF00199">
    <property type="entry name" value="Catalase"/>
    <property type="match status" value="1"/>
</dbReference>
<dbReference type="Gene3D" id="3.40.50.880">
    <property type="match status" value="1"/>
</dbReference>
<dbReference type="PANTHER" id="PTHR42821:SF1">
    <property type="entry name" value="CATALASE-B"/>
    <property type="match status" value="1"/>
</dbReference>
<evidence type="ECO:0000313" key="14">
    <source>
        <dbReference type="EMBL" id="WPZ23474.1"/>
    </source>
</evidence>
<comment type="similarity">
    <text evidence="2">Belongs to the catalase family. HPII subfamily.</text>
</comment>
<evidence type="ECO:0000256" key="2">
    <source>
        <dbReference type="ARBA" id="ARBA00010660"/>
    </source>
</evidence>
<dbReference type="InterPro" id="IPR041399">
    <property type="entry name" value="Catalase_large_C"/>
</dbReference>
<accession>A0ABZ0V531</accession>
<feature type="region of interest" description="Disordered" evidence="12">
    <location>
        <begin position="1"/>
        <end position="44"/>
    </location>
</feature>
<evidence type="ECO:0000256" key="10">
    <source>
        <dbReference type="PIRNR" id="PIRNR038927"/>
    </source>
</evidence>
<keyword evidence="6 10" id="KW-0479">Metal-binding</keyword>
<evidence type="ECO:0000313" key="15">
    <source>
        <dbReference type="Proteomes" id="UP001326567"/>
    </source>
</evidence>
<feature type="compositionally biased region" description="Basic and acidic residues" evidence="12">
    <location>
        <begin position="1"/>
        <end position="22"/>
    </location>
</feature>
<evidence type="ECO:0000256" key="9">
    <source>
        <dbReference type="ARBA" id="ARBA00023324"/>
    </source>
</evidence>
<dbReference type="PANTHER" id="PTHR42821">
    <property type="entry name" value="CATALASE"/>
    <property type="match status" value="1"/>
</dbReference>
<dbReference type="InterPro" id="IPR024708">
    <property type="entry name" value="Catalase_AS"/>
</dbReference>
<keyword evidence="15" id="KW-1185">Reference proteome</keyword>
<dbReference type="InterPro" id="IPR010582">
    <property type="entry name" value="Catalase_immune_responsive"/>
</dbReference>
<evidence type="ECO:0000256" key="4">
    <source>
        <dbReference type="ARBA" id="ARBA00022559"/>
    </source>
</evidence>
<gene>
    <name evidence="14" type="ORF">T7987_16445</name>
</gene>
<keyword evidence="4 10" id="KW-0575">Peroxidase</keyword>
<organism evidence="14 15">
    <name type="scientific">Sulfitobacter faviae</name>
    <dbReference type="NCBI Taxonomy" id="1775881"/>
    <lineage>
        <taxon>Bacteria</taxon>
        <taxon>Pseudomonadati</taxon>
        <taxon>Pseudomonadota</taxon>
        <taxon>Alphaproteobacteria</taxon>
        <taxon>Rhodobacterales</taxon>
        <taxon>Roseobacteraceae</taxon>
        <taxon>Sulfitobacter</taxon>
    </lineage>
</organism>
<dbReference type="SMART" id="SM01060">
    <property type="entry name" value="Catalase"/>
    <property type="match status" value="1"/>
</dbReference>
<evidence type="ECO:0000256" key="8">
    <source>
        <dbReference type="ARBA" id="ARBA00023004"/>
    </source>
</evidence>
<dbReference type="PRINTS" id="PR00067">
    <property type="entry name" value="CATALASE"/>
</dbReference>
<keyword evidence="5 10" id="KW-0349">Heme</keyword>
<reference evidence="14 15" key="1">
    <citation type="submission" date="2023-11" db="EMBL/GenBank/DDBJ databases">
        <title>From the Deep-Sea to the Surface: Bacterial Genomes Isolated from the Moytirra Hydrothermal Vent Plume.</title>
        <authorList>
            <person name="Major S.R."/>
        </authorList>
    </citation>
    <scope>NUCLEOTIDE SEQUENCE [LARGE SCALE GENOMIC DNA]</scope>
    <source>
        <strain evidence="14 15">OXR-9</strain>
        <plasmid evidence="14 15">unnamed01</plasmid>
    </source>
</reference>
<evidence type="ECO:0000256" key="11">
    <source>
        <dbReference type="RuleBase" id="RU000498"/>
    </source>
</evidence>
<dbReference type="RefSeq" id="WP_322329857.1">
    <property type="nucleotide sequence ID" value="NZ_CP139726.1"/>
</dbReference>
<dbReference type="PROSITE" id="PS00438">
    <property type="entry name" value="CATALASE_2"/>
    <property type="match status" value="1"/>
</dbReference>
<keyword evidence="7 10" id="KW-0560">Oxidoreductase</keyword>
<dbReference type="PIRSF" id="PIRSF038927">
    <property type="entry name" value="Catalase_clade2"/>
    <property type="match status" value="1"/>
</dbReference>
<comment type="cofactor">
    <cofactor evidence="1 10">
        <name>heme</name>
        <dbReference type="ChEBI" id="CHEBI:30413"/>
    </cofactor>
</comment>
<dbReference type="EMBL" id="CP139726">
    <property type="protein sequence ID" value="WPZ23474.1"/>
    <property type="molecule type" value="Genomic_DNA"/>
</dbReference>
<proteinExistence type="inferred from homology"/>
<evidence type="ECO:0000256" key="7">
    <source>
        <dbReference type="ARBA" id="ARBA00023002"/>
    </source>
</evidence>
<dbReference type="PROSITE" id="PS51402">
    <property type="entry name" value="CATALASE_3"/>
    <property type="match status" value="1"/>
</dbReference>
<dbReference type="Gene3D" id="1.20.1370.20">
    <property type="match status" value="1"/>
</dbReference>